<comment type="domain">
    <text evidence="3">The BAR domain mediates homodimerization, it can neither bind membrane nor impart curvature, but instead requires the neighboring PH domain to achieve these functions.</text>
</comment>
<keyword evidence="3" id="KW-0343">GTPase activation</keyword>
<dbReference type="GO" id="GO:0005096">
    <property type="term" value="F:GTPase activator activity"/>
    <property type="evidence" value="ECO:0007669"/>
    <property type="project" value="UniProtKB-KW"/>
</dbReference>
<evidence type="ECO:0000256" key="4">
    <source>
        <dbReference type="SAM" id="SignalP"/>
    </source>
</evidence>
<keyword evidence="3" id="KW-0677">Repeat</keyword>
<dbReference type="GO" id="GO:0008270">
    <property type="term" value="F:zinc ion binding"/>
    <property type="evidence" value="ECO:0007669"/>
    <property type="project" value="UniProtKB-KW"/>
</dbReference>
<keyword evidence="3" id="KW-0040">ANK repeat</keyword>
<comment type="domain">
    <text evidence="3">PH domain binds phospholipids including phosphatidic acid, phosphatidylinositol 3-phosphate, phosphatidylinositol 3,5-bisphosphate (PIP2) and phosphatidylinositol 3,4,5-trisphosphate (PIP3). May mediate protein binding to PIP2 or PIP3 containing membranes.</text>
</comment>
<feature type="signal peptide" evidence="4">
    <location>
        <begin position="1"/>
        <end position="24"/>
    </location>
</feature>
<proteinExistence type="predicted"/>
<dbReference type="GO" id="GO:0010008">
    <property type="term" value="C:endosome membrane"/>
    <property type="evidence" value="ECO:0007669"/>
    <property type="project" value="UniProtKB-SubCell"/>
</dbReference>
<evidence type="ECO:0000313" key="5">
    <source>
        <dbReference type="EMBL" id="ELK03800.1"/>
    </source>
</evidence>
<dbReference type="Proteomes" id="UP000010552">
    <property type="component" value="Unassembled WGS sequence"/>
</dbReference>
<keyword evidence="3" id="KW-0863">Zinc-finger</keyword>
<dbReference type="Gene3D" id="1.25.40.20">
    <property type="entry name" value="Ankyrin repeat-containing domain"/>
    <property type="match status" value="1"/>
</dbReference>
<name>L5JWT8_PTEAL</name>
<gene>
    <name evidence="5" type="ORF">PAL_GLEAN10010174</name>
</gene>
<dbReference type="PANTHER" id="PTHR23180:SF197">
    <property type="entry name" value="ARF-GAP WITH COILED-COIL, ANK REPEAT AND PH DOMAIN-CONTAINING PROTEIN 1"/>
    <property type="match status" value="1"/>
</dbReference>
<keyword evidence="6" id="KW-1185">Reference proteome</keyword>
<dbReference type="AlphaFoldDB" id="L5JWT8"/>
<comment type="function">
    <text evidence="3">GTPase-activating protein for the ADP ribosylation factor family.</text>
</comment>
<dbReference type="STRING" id="9402.L5JWT8"/>
<comment type="subcellular location">
    <subcellularLocation>
        <location evidence="3">Endosome membrane</location>
        <topology evidence="3">Peripheral membrane protein</topology>
    </subcellularLocation>
</comment>
<accession>L5JWT8</accession>
<feature type="chain" id="PRO_5003968565" description="Arf-GAP with coiled-coil, ANK repeat and PH domain-containing protein" evidence="4">
    <location>
        <begin position="25"/>
        <end position="108"/>
    </location>
</feature>
<keyword evidence="1 3" id="KW-0479">Metal-binding</keyword>
<protein>
    <recommendedName>
        <fullName evidence="3">Arf-GAP with coiled-coil, ANK repeat and PH domain-containing protein</fullName>
        <shortName evidence="3">Cnt-b</shortName>
    </recommendedName>
    <alternativeName>
        <fullName evidence="3">Centaurin-beta</fullName>
    </alternativeName>
</protein>
<dbReference type="InParanoid" id="L5JWT8"/>
<keyword evidence="4" id="KW-0732">Signal</keyword>
<reference evidence="6" key="1">
    <citation type="journal article" date="2013" name="Science">
        <title>Comparative analysis of bat genomes provides insight into the evolution of flight and immunity.</title>
        <authorList>
            <person name="Zhang G."/>
            <person name="Cowled C."/>
            <person name="Shi Z."/>
            <person name="Huang Z."/>
            <person name="Bishop-Lilly K.A."/>
            <person name="Fang X."/>
            <person name="Wynne J.W."/>
            <person name="Xiong Z."/>
            <person name="Baker M.L."/>
            <person name="Zhao W."/>
            <person name="Tachedjian M."/>
            <person name="Zhu Y."/>
            <person name="Zhou P."/>
            <person name="Jiang X."/>
            <person name="Ng J."/>
            <person name="Yang L."/>
            <person name="Wu L."/>
            <person name="Xiao J."/>
            <person name="Feng Y."/>
            <person name="Chen Y."/>
            <person name="Sun X."/>
            <person name="Zhang Y."/>
            <person name="Marsh G.A."/>
            <person name="Crameri G."/>
            <person name="Broder C.C."/>
            <person name="Frey K.G."/>
            <person name="Wang L.F."/>
            <person name="Wang J."/>
        </authorList>
    </citation>
    <scope>NUCLEOTIDE SEQUENCE [LARGE SCALE GENOMIC DNA]</scope>
</reference>
<evidence type="ECO:0000256" key="1">
    <source>
        <dbReference type="ARBA" id="ARBA00022723"/>
    </source>
</evidence>
<keyword evidence="2 3" id="KW-0862">Zinc</keyword>
<comment type="activity regulation">
    <text evidence="3">GAP activity stimulated by phosphatidylinositol 4,5-bisphosphate (PIP2) and phosphatidic acid.</text>
</comment>
<keyword evidence="3" id="KW-0967">Endosome</keyword>
<evidence type="ECO:0000256" key="2">
    <source>
        <dbReference type="ARBA" id="ARBA00022833"/>
    </source>
</evidence>
<sequence length="108" mass="11863">MALGRKAPDGVSCWLNLAILSRLACLFLKRGADLGAQDSEGRDPLTIAMETANADIVTLLRLAKMREAEAAQGQTGDETYLDIFRDFSLMASDDPEKLSRRSHDLHTL</sequence>
<dbReference type="SUPFAM" id="SSF48403">
    <property type="entry name" value="Ankyrin repeat"/>
    <property type="match status" value="1"/>
</dbReference>
<dbReference type="InterPro" id="IPR036770">
    <property type="entry name" value="Ankyrin_rpt-contain_sf"/>
</dbReference>
<evidence type="ECO:0000313" key="6">
    <source>
        <dbReference type="Proteomes" id="UP000010552"/>
    </source>
</evidence>
<dbReference type="PANTHER" id="PTHR23180">
    <property type="entry name" value="CENTAURIN/ARF"/>
    <property type="match status" value="1"/>
</dbReference>
<dbReference type="EMBL" id="KB031076">
    <property type="protein sequence ID" value="ELK03800.1"/>
    <property type="molecule type" value="Genomic_DNA"/>
</dbReference>
<organism evidence="5 6">
    <name type="scientific">Pteropus alecto</name>
    <name type="common">Black flying fox</name>
    <dbReference type="NCBI Taxonomy" id="9402"/>
    <lineage>
        <taxon>Eukaryota</taxon>
        <taxon>Metazoa</taxon>
        <taxon>Chordata</taxon>
        <taxon>Craniata</taxon>
        <taxon>Vertebrata</taxon>
        <taxon>Euteleostomi</taxon>
        <taxon>Mammalia</taxon>
        <taxon>Eutheria</taxon>
        <taxon>Laurasiatheria</taxon>
        <taxon>Chiroptera</taxon>
        <taxon>Yinpterochiroptera</taxon>
        <taxon>Pteropodoidea</taxon>
        <taxon>Pteropodidae</taxon>
        <taxon>Pteropodinae</taxon>
        <taxon>Pteropus</taxon>
    </lineage>
</organism>
<dbReference type="InterPro" id="IPR045258">
    <property type="entry name" value="ACAP1/2/3-like"/>
</dbReference>
<evidence type="ECO:0000256" key="3">
    <source>
        <dbReference type="RuleBase" id="RU369028"/>
    </source>
</evidence>